<comment type="catalytic activity">
    <reaction evidence="13 14">
        <text>a fatty acyl-[ACP] + malonyl-[ACP] + H(+) = a 3-oxoacyl-[ACP] + holo-[ACP] + CO2</text>
        <dbReference type="Rhea" id="RHEA:22836"/>
        <dbReference type="Rhea" id="RHEA-COMP:9623"/>
        <dbReference type="Rhea" id="RHEA-COMP:9685"/>
        <dbReference type="Rhea" id="RHEA-COMP:9916"/>
        <dbReference type="Rhea" id="RHEA-COMP:14125"/>
        <dbReference type="ChEBI" id="CHEBI:15378"/>
        <dbReference type="ChEBI" id="CHEBI:16526"/>
        <dbReference type="ChEBI" id="CHEBI:64479"/>
        <dbReference type="ChEBI" id="CHEBI:78449"/>
        <dbReference type="ChEBI" id="CHEBI:78776"/>
        <dbReference type="ChEBI" id="CHEBI:138651"/>
    </reaction>
</comment>
<dbReference type="RefSeq" id="WP_060800369.1">
    <property type="nucleotide sequence ID" value="NZ_KQ957101.1"/>
</dbReference>
<dbReference type="InterPro" id="IPR014031">
    <property type="entry name" value="Ketoacyl_synth_C"/>
</dbReference>
<comment type="pathway">
    <text evidence="1 14">Lipid metabolism; fatty acid biosynthesis.</text>
</comment>
<keyword evidence="10 14" id="KW-0012">Acyltransferase</keyword>
<feature type="domain" description="Ketosynthase family 3 (KS3)" evidence="18">
    <location>
        <begin position="1"/>
        <end position="404"/>
    </location>
</feature>
<evidence type="ECO:0000313" key="19">
    <source>
        <dbReference type="EMBL" id="KXA29682.1"/>
    </source>
</evidence>
<evidence type="ECO:0000259" key="18">
    <source>
        <dbReference type="PROSITE" id="PS52004"/>
    </source>
</evidence>
<dbReference type="AlphaFoldDB" id="A0A133PMD1"/>
<evidence type="ECO:0000256" key="11">
    <source>
        <dbReference type="ARBA" id="ARBA00024006"/>
    </source>
</evidence>
<keyword evidence="8" id="KW-0443">Lipid metabolism</keyword>
<keyword evidence="5 14" id="KW-0444">Lipid biosynthesis</keyword>
<keyword evidence="7" id="KW-0276">Fatty acid metabolism</keyword>
<dbReference type="NCBIfam" id="TIGR03150">
    <property type="entry name" value="fabF"/>
    <property type="match status" value="1"/>
</dbReference>
<proteinExistence type="inferred from homology"/>
<evidence type="ECO:0000256" key="8">
    <source>
        <dbReference type="ARBA" id="ARBA00023098"/>
    </source>
</evidence>
<evidence type="ECO:0000256" key="7">
    <source>
        <dbReference type="ARBA" id="ARBA00022832"/>
    </source>
</evidence>
<dbReference type="SUPFAM" id="SSF53901">
    <property type="entry name" value="Thiolase-like"/>
    <property type="match status" value="2"/>
</dbReference>
<organism evidence="19">
    <name type="scientific">Peptoniphilus harei</name>
    <dbReference type="NCBI Taxonomy" id="54005"/>
    <lineage>
        <taxon>Bacteria</taxon>
        <taxon>Bacillati</taxon>
        <taxon>Bacillota</taxon>
        <taxon>Tissierellia</taxon>
        <taxon>Tissierellales</taxon>
        <taxon>Peptoniphilaceae</taxon>
        <taxon>Peptoniphilus</taxon>
    </lineage>
</organism>
<evidence type="ECO:0000256" key="13">
    <source>
        <dbReference type="ARBA" id="ARBA00047659"/>
    </source>
</evidence>
<feature type="coiled-coil region" evidence="17">
    <location>
        <begin position="51"/>
        <end position="96"/>
    </location>
</feature>
<evidence type="ECO:0000256" key="14">
    <source>
        <dbReference type="PIRNR" id="PIRNR000447"/>
    </source>
</evidence>
<evidence type="ECO:0000313" key="20">
    <source>
        <dbReference type="Proteomes" id="UP000070174"/>
    </source>
</evidence>
<dbReference type="EC" id="2.3.1.179" evidence="3 14"/>
<dbReference type="PROSITE" id="PS52004">
    <property type="entry name" value="KS3_2"/>
    <property type="match status" value="1"/>
</dbReference>
<keyword evidence="6 14" id="KW-0808">Transferase</keyword>
<comment type="similarity">
    <text evidence="2 14 16">Belongs to the thiolase-like superfamily. Beta-ketoacyl-ACP synthases family.</text>
</comment>
<dbReference type="PATRIC" id="fig|54005.3.peg.1292"/>
<evidence type="ECO:0000256" key="16">
    <source>
        <dbReference type="RuleBase" id="RU003694"/>
    </source>
</evidence>
<evidence type="ECO:0000256" key="2">
    <source>
        <dbReference type="ARBA" id="ARBA00008467"/>
    </source>
</evidence>
<evidence type="ECO:0000256" key="6">
    <source>
        <dbReference type="ARBA" id="ARBA00022679"/>
    </source>
</evidence>
<dbReference type="GO" id="GO:0005829">
    <property type="term" value="C:cytosol"/>
    <property type="evidence" value="ECO:0007669"/>
    <property type="project" value="TreeGrafter"/>
</dbReference>
<dbReference type="InterPro" id="IPR014030">
    <property type="entry name" value="Ketoacyl_synth_N"/>
</dbReference>
<keyword evidence="17" id="KW-0175">Coiled coil</keyword>
<evidence type="ECO:0000256" key="4">
    <source>
        <dbReference type="ARBA" id="ARBA00014657"/>
    </source>
</evidence>
<comment type="catalytic activity">
    <reaction evidence="12 14">
        <text>(9Z)-hexadecenoyl-[ACP] + malonyl-[ACP] + H(+) = 3-oxo-(11Z)-octadecenoyl-[ACP] + holo-[ACP] + CO2</text>
        <dbReference type="Rhea" id="RHEA:55040"/>
        <dbReference type="Rhea" id="RHEA-COMP:9623"/>
        <dbReference type="Rhea" id="RHEA-COMP:9685"/>
        <dbReference type="Rhea" id="RHEA-COMP:10800"/>
        <dbReference type="Rhea" id="RHEA-COMP:14074"/>
        <dbReference type="ChEBI" id="CHEBI:15378"/>
        <dbReference type="ChEBI" id="CHEBI:16526"/>
        <dbReference type="ChEBI" id="CHEBI:64479"/>
        <dbReference type="ChEBI" id="CHEBI:78449"/>
        <dbReference type="ChEBI" id="CHEBI:83989"/>
        <dbReference type="ChEBI" id="CHEBI:138538"/>
        <dbReference type="EC" id="2.3.1.179"/>
    </reaction>
</comment>
<reference evidence="19 20" key="1">
    <citation type="submission" date="2016-01" db="EMBL/GenBank/DDBJ databases">
        <authorList>
            <person name="Oliw E.H."/>
        </authorList>
    </citation>
    <scope>NUCLEOTIDE SEQUENCE [LARGE SCALE GENOMIC DNA]</scope>
    <source>
        <strain evidence="19 20">CMW7756A</strain>
    </source>
</reference>
<dbReference type="PANTHER" id="PTHR11712">
    <property type="entry name" value="POLYKETIDE SYNTHASE-RELATED"/>
    <property type="match status" value="1"/>
</dbReference>
<name>A0A133PMD1_9FIRM</name>
<dbReference type="Gene3D" id="3.40.47.10">
    <property type="match status" value="1"/>
</dbReference>
<comment type="function">
    <text evidence="11 14">Involved in the type II fatty acid elongation cycle. Catalyzes the elongation of a wide range of acyl-ACP by the addition of two carbons from malonyl-ACP to an acyl acceptor. Can efficiently catalyze the conversion of palmitoleoyl-ACP (cis-hexadec-9-enoyl-ACP) to cis-vaccenoyl-ACP (cis-octadec-11-enoyl-ACP), an essential step in the thermal regulation of fatty acid composition.</text>
</comment>
<dbReference type="CDD" id="cd00834">
    <property type="entry name" value="KAS_I_II"/>
    <property type="match status" value="1"/>
</dbReference>
<dbReference type="InterPro" id="IPR000794">
    <property type="entry name" value="Beta-ketoacyl_synthase"/>
</dbReference>
<dbReference type="Proteomes" id="UP000070174">
    <property type="component" value="Unassembled WGS sequence"/>
</dbReference>
<dbReference type="GO" id="GO:0004315">
    <property type="term" value="F:3-oxoacyl-[acyl-carrier-protein] synthase activity"/>
    <property type="evidence" value="ECO:0007669"/>
    <property type="project" value="UniProtKB-UniRule"/>
</dbReference>
<dbReference type="SMART" id="SM00825">
    <property type="entry name" value="PKS_KS"/>
    <property type="match status" value="1"/>
</dbReference>
<sequence length="405" mass="44153">MRVVVTGFGALTPLGSTREELIKAMREEKCAIDEISRYPIDKREVILAAELKDYDAEKEFSRKELNRLDRVNQYALLAARRAMEDAKISREEIENRRVGVYISSGIGGLGTIEEDYQRGMKRSFDKLSPYFIPKAIINSVGANVAIDIGAHGACLSMVTACASSTNSIGEAYRAIKNGYEEIIFAGGSEASITYLGVGGFTSMKALSSSKDKNRASIPFDKDRNGFVMGEGAGILVLESLESALKRGAKIIGEIVGYGVNCDAYHITSPSPSAKFAREAMEYAIKDAGISLSEIDYVNAHGTSTNLNDKLESLAIKSVFGSKRVKVSSSKSQMGHLLGGSGVVESILSILAMNENFLPPLINYKNKDEECDLNFALNAEDYKINYFLKNSLGFGGHNACLIFKRY</sequence>
<evidence type="ECO:0000256" key="9">
    <source>
        <dbReference type="ARBA" id="ARBA00023160"/>
    </source>
</evidence>
<evidence type="ECO:0000256" key="15">
    <source>
        <dbReference type="PIRSR" id="PIRSR000447-1"/>
    </source>
</evidence>
<dbReference type="NCBIfam" id="NF005589">
    <property type="entry name" value="PRK07314.1"/>
    <property type="match status" value="1"/>
</dbReference>
<accession>A0A133PMD1</accession>
<gene>
    <name evidence="19" type="ORF">HMPREF3229_01308</name>
</gene>
<dbReference type="Pfam" id="PF00109">
    <property type="entry name" value="ketoacyl-synt"/>
    <property type="match status" value="1"/>
</dbReference>
<evidence type="ECO:0000256" key="17">
    <source>
        <dbReference type="SAM" id="Coils"/>
    </source>
</evidence>
<dbReference type="PANTHER" id="PTHR11712:SF336">
    <property type="entry name" value="3-OXOACYL-[ACYL-CARRIER-PROTEIN] SYNTHASE, MITOCHONDRIAL"/>
    <property type="match status" value="1"/>
</dbReference>
<dbReference type="GO" id="GO:0006633">
    <property type="term" value="P:fatty acid biosynthetic process"/>
    <property type="evidence" value="ECO:0007669"/>
    <property type="project" value="UniProtKB-UniRule"/>
</dbReference>
<dbReference type="InterPro" id="IPR016039">
    <property type="entry name" value="Thiolase-like"/>
</dbReference>
<evidence type="ECO:0000256" key="5">
    <source>
        <dbReference type="ARBA" id="ARBA00022516"/>
    </source>
</evidence>
<dbReference type="InterPro" id="IPR017568">
    <property type="entry name" value="3-oxoacyl-ACP_synth-2"/>
</dbReference>
<evidence type="ECO:0000256" key="10">
    <source>
        <dbReference type="ARBA" id="ARBA00023315"/>
    </source>
</evidence>
<protein>
    <recommendedName>
        <fullName evidence="4 14">3-oxoacyl-[acyl-carrier-protein] synthase 2</fullName>
        <ecNumber evidence="3 14">2.3.1.179</ecNumber>
    </recommendedName>
</protein>
<dbReference type="PIRSF" id="PIRSF000447">
    <property type="entry name" value="KAS_II"/>
    <property type="match status" value="1"/>
</dbReference>
<evidence type="ECO:0000256" key="12">
    <source>
        <dbReference type="ARBA" id="ARBA00047318"/>
    </source>
</evidence>
<evidence type="ECO:0000256" key="3">
    <source>
        <dbReference type="ARBA" id="ARBA00012356"/>
    </source>
</evidence>
<dbReference type="UniPathway" id="UPA00094"/>
<comment type="caution">
    <text evidence="19">The sequence shown here is derived from an EMBL/GenBank/DDBJ whole genome shotgun (WGS) entry which is preliminary data.</text>
</comment>
<evidence type="ECO:0000256" key="1">
    <source>
        <dbReference type="ARBA" id="ARBA00005194"/>
    </source>
</evidence>
<dbReference type="Pfam" id="PF02801">
    <property type="entry name" value="Ketoacyl-synt_C"/>
    <property type="match status" value="1"/>
</dbReference>
<dbReference type="FunFam" id="3.40.47.10:FF:000018">
    <property type="entry name" value="3-oxoacyl-[acyl-carrier-protein] synthase 2"/>
    <property type="match status" value="1"/>
</dbReference>
<keyword evidence="9 14" id="KW-0275">Fatty acid biosynthesis</keyword>
<dbReference type="InterPro" id="IPR020841">
    <property type="entry name" value="PKS_Beta-ketoAc_synthase_dom"/>
</dbReference>
<dbReference type="EMBL" id="LRQE01000034">
    <property type="protein sequence ID" value="KXA29682.1"/>
    <property type="molecule type" value="Genomic_DNA"/>
</dbReference>
<feature type="active site" description="For beta-ketoacyl synthase activity" evidence="15">
    <location>
        <position position="161"/>
    </location>
</feature>